<proteinExistence type="predicted"/>
<dbReference type="Pfam" id="PF00160">
    <property type="entry name" value="Pro_isomerase"/>
    <property type="match status" value="1"/>
</dbReference>
<dbReference type="EMBL" id="JAMXQU010000004">
    <property type="protein sequence ID" value="MCO6159754.1"/>
    <property type="molecule type" value="Genomic_DNA"/>
</dbReference>
<dbReference type="RefSeq" id="WP_252849098.1">
    <property type="nucleotide sequence ID" value="NZ_BAPW01000010.1"/>
</dbReference>
<accession>A0ABT1CFW3</accession>
<dbReference type="Gene3D" id="2.40.100.10">
    <property type="entry name" value="Cyclophilin-like"/>
    <property type="match status" value="1"/>
</dbReference>
<dbReference type="PANTHER" id="PTHR43246">
    <property type="entry name" value="PEPTIDYL-PROLYL CIS-TRANS ISOMERASE CYP38, CHLOROPLASTIC"/>
    <property type="match status" value="1"/>
</dbReference>
<evidence type="ECO:0000259" key="5">
    <source>
        <dbReference type="Pfam" id="PF00160"/>
    </source>
</evidence>
<evidence type="ECO:0000256" key="4">
    <source>
        <dbReference type="SAM" id="SignalP"/>
    </source>
</evidence>
<comment type="caution">
    <text evidence="6">The sequence shown here is derived from an EMBL/GenBank/DDBJ whole genome shotgun (WGS) entry which is preliminary data.</text>
</comment>
<reference evidence="6 7" key="1">
    <citation type="submission" date="2022-06" db="EMBL/GenBank/DDBJ databases">
        <title>Whole-genome of Asaia lannensis strain LMG 27011T.</title>
        <authorList>
            <person name="Sombolestani A."/>
        </authorList>
    </citation>
    <scope>NUCLEOTIDE SEQUENCE [LARGE SCALE GENOMIC DNA]</scope>
    <source>
        <strain evidence="6 7">NBRC 102526</strain>
    </source>
</reference>
<keyword evidence="3 6" id="KW-0413">Isomerase</keyword>
<dbReference type="Proteomes" id="UP001523401">
    <property type="component" value="Unassembled WGS sequence"/>
</dbReference>
<feature type="domain" description="PPIase cyclophilin-type" evidence="5">
    <location>
        <begin position="51"/>
        <end position="234"/>
    </location>
</feature>
<feature type="signal peptide" evidence="4">
    <location>
        <begin position="1"/>
        <end position="18"/>
    </location>
</feature>
<evidence type="ECO:0000256" key="1">
    <source>
        <dbReference type="ARBA" id="ARBA00013194"/>
    </source>
</evidence>
<dbReference type="InterPro" id="IPR029000">
    <property type="entry name" value="Cyclophilin-like_dom_sf"/>
</dbReference>
<evidence type="ECO:0000313" key="6">
    <source>
        <dbReference type="EMBL" id="MCO6159754.1"/>
    </source>
</evidence>
<dbReference type="EC" id="5.2.1.8" evidence="1"/>
<sequence length="299" mass="32337">MRRFIALTALLSPSSALAVPTPGSVPSPAEIVAKAPASAWRDVAPDHLLVMKLADGDRVVIELAPDFAPVHVANIMRLAKAHQWNGGAITRVQDNYVVQWRVHDEAASLPKGFVMHPPAEYERPLAGLDYRALGYPDAYAPQAGFAGGWAVGRDKNLVWPAQCYGTVGVGRDMPPDTGDGRELYVVNGEAPRQLDRNLAVVGRVLEGMEHLGALTRGTGDLGFYTDVRQTIPIASITLASDMAQTVRPVYQVMRIDTPSFTAYLDARAARRDPFFVHPAGGVSLCNVPLPAREVKQQGR</sequence>
<name>A0ABT1CFW3_9PROT</name>
<protein>
    <recommendedName>
        <fullName evidence="1">peptidylprolyl isomerase</fullName>
        <ecNumber evidence="1">5.2.1.8</ecNumber>
    </recommendedName>
</protein>
<feature type="chain" id="PRO_5047135772" description="peptidylprolyl isomerase" evidence="4">
    <location>
        <begin position="19"/>
        <end position="299"/>
    </location>
</feature>
<dbReference type="GO" id="GO:0016853">
    <property type="term" value="F:isomerase activity"/>
    <property type="evidence" value="ECO:0007669"/>
    <property type="project" value="UniProtKB-KW"/>
</dbReference>
<dbReference type="InterPro" id="IPR044665">
    <property type="entry name" value="E_coli_cyclophilin_A-like"/>
</dbReference>
<organism evidence="6 7">
    <name type="scientific">Asaia lannensis NBRC 102526</name>
    <dbReference type="NCBI Taxonomy" id="1307926"/>
    <lineage>
        <taxon>Bacteria</taxon>
        <taxon>Pseudomonadati</taxon>
        <taxon>Pseudomonadota</taxon>
        <taxon>Alphaproteobacteria</taxon>
        <taxon>Acetobacterales</taxon>
        <taxon>Acetobacteraceae</taxon>
        <taxon>Asaia</taxon>
    </lineage>
</organism>
<evidence type="ECO:0000256" key="3">
    <source>
        <dbReference type="ARBA" id="ARBA00023235"/>
    </source>
</evidence>
<keyword evidence="7" id="KW-1185">Reference proteome</keyword>
<keyword evidence="4" id="KW-0732">Signal</keyword>
<evidence type="ECO:0000313" key="7">
    <source>
        <dbReference type="Proteomes" id="UP001523401"/>
    </source>
</evidence>
<gene>
    <name evidence="6" type="ORF">NF685_06915</name>
</gene>
<evidence type="ECO:0000256" key="2">
    <source>
        <dbReference type="ARBA" id="ARBA00023110"/>
    </source>
</evidence>
<dbReference type="InterPro" id="IPR002130">
    <property type="entry name" value="Cyclophilin-type_PPIase_dom"/>
</dbReference>
<keyword evidence="2" id="KW-0697">Rotamase</keyword>
<dbReference type="SUPFAM" id="SSF50891">
    <property type="entry name" value="Cyclophilin-like"/>
    <property type="match status" value="1"/>
</dbReference>